<feature type="transmembrane region" description="Helical" evidence="2">
    <location>
        <begin position="101"/>
        <end position="123"/>
    </location>
</feature>
<evidence type="ECO:0000256" key="2">
    <source>
        <dbReference type="SAM" id="Phobius"/>
    </source>
</evidence>
<dbReference type="EMBL" id="CP012342">
    <property type="protein sequence ID" value="AKV60003.1"/>
    <property type="molecule type" value="Genomic_DNA"/>
</dbReference>
<feature type="transmembrane region" description="Helical" evidence="2">
    <location>
        <begin position="56"/>
        <end position="81"/>
    </location>
</feature>
<evidence type="ECO:0000256" key="1">
    <source>
        <dbReference type="SAM" id="MobiDB-lite"/>
    </source>
</evidence>
<name>A0A0K1RF30_9CORY</name>
<keyword evidence="2" id="KW-1133">Transmembrane helix</keyword>
<proteinExistence type="predicted"/>
<gene>
    <name evidence="3" type="ORF">AK829_10405</name>
</gene>
<feature type="transmembrane region" description="Helical" evidence="2">
    <location>
        <begin position="135"/>
        <end position="159"/>
    </location>
</feature>
<evidence type="ECO:0000313" key="4">
    <source>
        <dbReference type="Proteomes" id="UP000060016"/>
    </source>
</evidence>
<reference evidence="3 4" key="1">
    <citation type="submission" date="2015-08" db="EMBL/GenBank/DDBJ databases">
        <authorList>
            <person name="Babu N.S."/>
            <person name="Beckwith C.J."/>
            <person name="Beseler K.G."/>
            <person name="Brison A."/>
            <person name="Carone J.V."/>
            <person name="Caskin T.P."/>
            <person name="Diamond M."/>
            <person name="Durham M.E."/>
            <person name="Foxe J.M."/>
            <person name="Go M."/>
            <person name="Henderson B.A."/>
            <person name="Jones I.B."/>
            <person name="McGettigan J.A."/>
            <person name="Micheletti S.J."/>
            <person name="Nasrallah M.E."/>
            <person name="Ortiz D."/>
            <person name="Piller C.R."/>
            <person name="Privatt S.R."/>
            <person name="Schneider S.L."/>
            <person name="Sharp S."/>
            <person name="Smith T.C."/>
            <person name="Stanton J.D."/>
            <person name="Ullery H.E."/>
            <person name="Wilson R.J."/>
            <person name="Serrano M.G."/>
            <person name="Buck G."/>
            <person name="Lee V."/>
            <person name="Wang Y."/>
            <person name="Carvalho R."/>
            <person name="Voegtly L."/>
            <person name="Shi R."/>
            <person name="Duckworth R."/>
            <person name="Johnson A."/>
            <person name="Loviza R."/>
            <person name="Walstead R."/>
            <person name="Shah Z."/>
            <person name="Kiflezghi M."/>
            <person name="Wade K."/>
            <person name="Ball S.L."/>
            <person name="Bradley K.W."/>
            <person name="Asai D.J."/>
            <person name="Bowman C.A."/>
            <person name="Russell D.A."/>
            <person name="Pope W.H."/>
            <person name="Jacobs-Sera D."/>
            <person name="Hendrix R.W."/>
            <person name="Hatfull G.F."/>
        </authorList>
    </citation>
    <scope>NUCLEOTIDE SEQUENCE [LARGE SCALE GENOMIC DNA]</scope>
    <source>
        <strain evidence="3 4">PUDD_83A45</strain>
    </source>
</reference>
<evidence type="ECO:0000313" key="3">
    <source>
        <dbReference type="EMBL" id="AKV60003.1"/>
    </source>
</evidence>
<feature type="region of interest" description="Disordered" evidence="1">
    <location>
        <begin position="1"/>
        <end position="38"/>
    </location>
</feature>
<keyword evidence="2" id="KW-0472">Membrane</keyword>
<dbReference type="KEGG" id="crie:AK829_10405"/>
<accession>A0A0K1RF30</accession>
<keyword evidence="4" id="KW-1185">Reference proteome</keyword>
<dbReference type="Proteomes" id="UP000060016">
    <property type="component" value="Chromosome"/>
</dbReference>
<protein>
    <submittedName>
        <fullName evidence="3">Uncharacterized protein</fullName>
    </submittedName>
</protein>
<feature type="compositionally biased region" description="Basic and acidic residues" evidence="1">
    <location>
        <begin position="1"/>
        <end position="34"/>
    </location>
</feature>
<organism evidence="3 4">
    <name type="scientific">Corynebacterium riegelii</name>
    <dbReference type="NCBI Taxonomy" id="156976"/>
    <lineage>
        <taxon>Bacteria</taxon>
        <taxon>Bacillati</taxon>
        <taxon>Actinomycetota</taxon>
        <taxon>Actinomycetes</taxon>
        <taxon>Mycobacteriales</taxon>
        <taxon>Corynebacteriaceae</taxon>
        <taxon>Corynebacterium</taxon>
    </lineage>
</organism>
<sequence length="164" mass="18426">MDKGRDQGWDHPENDLHGGQDRFSRVRPAPRDFDELADEPDPLEVARRNSASTRQALWYALATVGVTLGFALLLGLVGRVAGGPLCDAGEATWLCSQSWRTWWAVLTSIPPVAMLLGCAVIMVRKLNRYERWMPWMGVFWLPLVPFTMVWLIITVGMLARDFAG</sequence>
<dbReference type="PATRIC" id="fig|156976.3.peg.2097"/>
<dbReference type="AlphaFoldDB" id="A0A0K1RF30"/>
<keyword evidence="2" id="KW-0812">Transmembrane</keyword>
<dbReference type="STRING" id="156976.AK829_10405"/>